<accession>A0A919JNA6</accession>
<name>A0A919JNA6_9ACTN</name>
<reference evidence="3" key="1">
    <citation type="submission" date="2021-01" db="EMBL/GenBank/DDBJ databases">
        <title>Whole genome shotgun sequence of Actinoplanes nipponensis NBRC 14063.</title>
        <authorList>
            <person name="Komaki H."/>
            <person name="Tamura T."/>
        </authorList>
    </citation>
    <scope>NUCLEOTIDE SEQUENCE</scope>
    <source>
        <strain evidence="3">NBRC 14063</strain>
    </source>
</reference>
<dbReference type="EMBL" id="BOMQ01000092">
    <property type="protein sequence ID" value="GIE53923.1"/>
    <property type="molecule type" value="Genomic_DNA"/>
</dbReference>
<gene>
    <name evidence="3" type="ORF">Ani05nite_74570</name>
</gene>
<dbReference type="InterPro" id="IPR007278">
    <property type="entry name" value="DUF397"/>
</dbReference>
<evidence type="ECO:0000256" key="1">
    <source>
        <dbReference type="SAM" id="MobiDB-lite"/>
    </source>
</evidence>
<keyword evidence="4" id="KW-1185">Reference proteome</keyword>
<proteinExistence type="predicted"/>
<comment type="caution">
    <text evidence="3">The sequence shown here is derived from an EMBL/GenBank/DDBJ whole genome shotgun (WGS) entry which is preliminary data.</text>
</comment>
<dbReference type="RefSeq" id="WP_203776373.1">
    <property type="nucleotide sequence ID" value="NZ_BAAAYJ010000090.1"/>
</dbReference>
<feature type="region of interest" description="Disordered" evidence="1">
    <location>
        <begin position="1"/>
        <end position="21"/>
    </location>
</feature>
<evidence type="ECO:0000313" key="3">
    <source>
        <dbReference type="EMBL" id="GIE53923.1"/>
    </source>
</evidence>
<dbReference type="Pfam" id="PF04149">
    <property type="entry name" value="DUF397"/>
    <property type="match status" value="1"/>
</dbReference>
<sequence length="65" mass="7091">MRNRTEPGWHKSSRSSSGNCVEIRKEGDRVLMRDSKDRLGPVLAFDLGAFRAFIAGLTAGDDPAA</sequence>
<protein>
    <recommendedName>
        <fullName evidence="2">DUF397 domain-containing protein</fullName>
    </recommendedName>
</protein>
<organism evidence="3 4">
    <name type="scientific">Actinoplanes nipponensis</name>
    <dbReference type="NCBI Taxonomy" id="135950"/>
    <lineage>
        <taxon>Bacteria</taxon>
        <taxon>Bacillati</taxon>
        <taxon>Actinomycetota</taxon>
        <taxon>Actinomycetes</taxon>
        <taxon>Micromonosporales</taxon>
        <taxon>Micromonosporaceae</taxon>
        <taxon>Actinoplanes</taxon>
    </lineage>
</organism>
<evidence type="ECO:0000259" key="2">
    <source>
        <dbReference type="Pfam" id="PF04149"/>
    </source>
</evidence>
<feature type="domain" description="DUF397" evidence="2">
    <location>
        <begin position="8"/>
        <end position="57"/>
    </location>
</feature>
<dbReference type="Proteomes" id="UP000647172">
    <property type="component" value="Unassembled WGS sequence"/>
</dbReference>
<dbReference type="AlphaFoldDB" id="A0A919JNA6"/>
<evidence type="ECO:0000313" key="4">
    <source>
        <dbReference type="Proteomes" id="UP000647172"/>
    </source>
</evidence>